<dbReference type="PANTHER" id="PTHR33221">
    <property type="entry name" value="WINGED HELIX-TURN-HELIX TRANSCRIPTIONAL REGULATOR, RRF2 FAMILY"/>
    <property type="match status" value="1"/>
</dbReference>
<sequence>MEAIELTSSQEKILRTVIDLHTKLQTTVKGDDIADEVGLKAGTIRNKMQSLKALQLVEGFPGPKGGYKPTAAAYTALEIQQIDDPSAVTVKYDGEMVDNVIVEGISLSSVHHPDLCRAEIRMQGEVDNISEGDLLTVGPTPLSRLTVKGTVEQKDRASNIVTLQIEGMQTTESESPRVR</sequence>
<proteinExistence type="predicted"/>
<evidence type="ECO:0000313" key="2">
    <source>
        <dbReference type="EMBL" id="ELY93762.1"/>
    </source>
</evidence>
<protein>
    <submittedName>
        <fullName evidence="2">Transcriptional regulator</fullName>
    </submittedName>
</protein>
<dbReference type="Gene3D" id="1.10.10.10">
    <property type="entry name" value="Winged helix-like DNA-binding domain superfamily/Winged helix DNA-binding domain"/>
    <property type="match status" value="1"/>
</dbReference>
<name>M0A793_9EURY</name>
<feature type="domain" description="Winged helix-turn-helix transcription repressor HrcA DNA-binding" evidence="1">
    <location>
        <begin position="5"/>
        <end position="82"/>
    </location>
</feature>
<dbReference type="RefSeq" id="WP_006825352.1">
    <property type="nucleotide sequence ID" value="NZ_AOIL01000019.1"/>
</dbReference>
<reference evidence="2 3" key="1">
    <citation type="journal article" date="2014" name="PLoS Genet.">
        <title>Phylogenetically driven sequencing of extremely halophilic archaea reveals strategies for static and dynamic osmo-response.</title>
        <authorList>
            <person name="Becker E.A."/>
            <person name="Seitzer P.M."/>
            <person name="Tritt A."/>
            <person name="Larsen D."/>
            <person name="Krusor M."/>
            <person name="Yao A.I."/>
            <person name="Wu D."/>
            <person name="Madern D."/>
            <person name="Eisen J.A."/>
            <person name="Darling A.E."/>
            <person name="Facciotti M.T."/>
        </authorList>
    </citation>
    <scope>NUCLEOTIDE SEQUENCE [LARGE SCALE GENOMIC DNA]</scope>
    <source>
        <strain evidence="2 3">DSM 12281</strain>
    </source>
</reference>
<dbReference type="InterPro" id="IPR036390">
    <property type="entry name" value="WH_DNA-bd_sf"/>
</dbReference>
<dbReference type="EMBL" id="AOIL01000019">
    <property type="protein sequence ID" value="ELY93762.1"/>
    <property type="molecule type" value="Genomic_DNA"/>
</dbReference>
<dbReference type="Pfam" id="PF03444">
    <property type="entry name" value="WHD_HrcA"/>
    <property type="match status" value="1"/>
</dbReference>
<dbReference type="GO" id="GO:0005829">
    <property type="term" value="C:cytosol"/>
    <property type="evidence" value="ECO:0007669"/>
    <property type="project" value="TreeGrafter"/>
</dbReference>
<dbReference type="PATRIC" id="fig|1230458.4.peg.1555"/>
<evidence type="ECO:0000313" key="3">
    <source>
        <dbReference type="Proteomes" id="UP000011648"/>
    </source>
</evidence>
<dbReference type="Proteomes" id="UP000011648">
    <property type="component" value="Unassembled WGS sequence"/>
</dbReference>
<organism evidence="2 3">
    <name type="scientific">Natrialba taiwanensis DSM 12281</name>
    <dbReference type="NCBI Taxonomy" id="1230458"/>
    <lineage>
        <taxon>Archaea</taxon>
        <taxon>Methanobacteriati</taxon>
        <taxon>Methanobacteriota</taxon>
        <taxon>Stenosarchaea group</taxon>
        <taxon>Halobacteria</taxon>
        <taxon>Halobacteriales</taxon>
        <taxon>Natrialbaceae</taxon>
        <taxon>Natrialba</taxon>
    </lineage>
</organism>
<dbReference type="OrthoDB" id="64432at2157"/>
<dbReference type="InterPro" id="IPR005104">
    <property type="entry name" value="WHTH_HrcA_DNA-bd"/>
</dbReference>
<dbReference type="PANTHER" id="PTHR33221:SF15">
    <property type="entry name" value="HTH-TYPE TRANSCRIPTIONAL REGULATOR YWGB-RELATED"/>
    <property type="match status" value="1"/>
</dbReference>
<dbReference type="InterPro" id="IPR036388">
    <property type="entry name" value="WH-like_DNA-bd_sf"/>
</dbReference>
<comment type="caution">
    <text evidence="2">The sequence shown here is derived from an EMBL/GenBank/DDBJ whole genome shotgun (WGS) entry which is preliminary data.</text>
</comment>
<accession>M0A793</accession>
<dbReference type="AlphaFoldDB" id="M0A793"/>
<keyword evidence="3" id="KW-1185">Reference proteome</keyword>
<dbReference type="SUPFAM" id="SSF46785">
    <property type="entry name" value="Winged helix' DNA-binding domain"/>
    <property type="match status" value="1"/>
</dbReference>
<evidence type="ECO:0000259" key="1">
    <source>
        <dbReference type="Pfam" id="PF03444"/>
    </source>
</evidence>
<dbReference type="InterPro" id="IPR000944">
    <property type="entry name" value="Tscrpt_reg_Rrf2"/>
</dbReference>
<dbReference type="STRING" id="1230458.C484_07776"/>
<gene>
    <name evidence="2" type="ORF">C484_07776</name>
</gene>
<dbReference type="GO" id="GO:0003677">
    <property type="term" value="F:DNA binding"/>
    <property type="evidence" value="ECO:0007669"/>
    <property type="project" value="InterPro"/>
</dbReference>
<dbReference type="GO" id="GO:0003700">
    <property type="term" value="F:DNA-binding transcription factor activity"/>
    <property type="evidence" value="ECO:0007669"/>
    <property type="project" value="TreeGrafter"/>
</dbReference>